<dbReference type="NCBIfam" id="TIGR01848">
    <property type="entry name" value="PHA_reg_PhaR"/>
    <property type="match status" value="1"/>
</dbReference>
<keyword evidence="4" id="KW-1185">Reference proteome</keyword>
<dbReference type="EMBL" id="JBOK01000020">
    <property type="protein sequence ID" value="EXU79119.1"/>
    <property type="molecule type" value="Genomic_DNA"/>
</dbReference>
<dbReference type="InterPro" id="IPR012909">
    <property type="entry name" value="PHA_DNA-bd_N"/>
</dbReference>
<dbReference type="Pfam" id="PF05233">
    <property type="entry name" value="PHB_acc"/>
    <property type="match status" value="1"/>
</dbReference>
<dbReference type="RefSeq" id="WP_043386085.1">
    <property type="nucleotide sequence ID" value="NZ_JBOK01000020.1"/>
</dbReference>
<organism evidence="3 4">
    <name type="scientific">Comamonas aquatica DA1877</name>
    <dbReference type="NCBI Taxonomy" id="1457173"/>
    <lineage>
        <taxon>Bacteria</taxon>
        <taxon>Pseudomonadati</taxon>
        <taxon>Pseudomonadota</taxon>
        <taxon>Betaproteobacteria</taxon>
        <taxon>Burkholderiales</taxon>
        <taxon>Comamonadaceae</taxon>
        <taxon>Comamonas</taxon>
    </lineage>
</organism>
<gene>
    <name evidence="3" type="ORF">AX13_07920</name>
</gene>
<dbReference type="InterPro" id="IPR007897">
    <property type="entry name" value="PHB_accumulat"/>
</dbReference>
<name>A0A014MLW6_9BURK</name>
<accession>A0A014MLW6</accession>
<evidence type="ECO:0000259" key="2">
    <source>
        <dbReference type="Pfam" id="PF07879"/>
    </source>
</evidence>
<reference evidence="3 4" key="1">
    <citation type="submission" date="2014-01" db="EMBL/GenBank/DDBJ databases">
        <title>Interspecies Systems Biology Uncovers Metabolites Affecting C. elegans Gene Expression and Life History Traits.</title>
        <authorList>
            <person name="Watson E."/>
            <person name="Macneil L.T."/>
            <person name="Ritter A.D."/>
            <person name="Yilmaz L.S."/>
            <person name="Rosebrock A.P."/>
            <person name="Caudy A.A."/>
            <person name="Walhout A.J."/>
        </authorList>
    </citation>
    <scope>NUCLEOTIDE SEQUENCE [LARGE SCALE GENOMIC DNA]</scope>
    <source>
        <strain evidence="3 4">DA1877</strain>
    </source>
</reference>
<sequence length="171" mass="19437">MTAQDTTTTSTSAQRVIKKYPNRRLYDTATSTYITLAEVKQLVMERENIVVKDAKTGEDLTRSIFLQIILEEEAGGAPMFTEAMLANIIRFYGHTMQGYMGSYIEKSVQMFTDFQSKLAEQSGMGGSEAWTQMMQMSNPMLGNGYAEQVQKMQEQMQKQTEQMMAMFGIKR</sequence>
<dbReference type="GO" id="GO:0006355">
    <property type="term" value="P:regulation of DNA-templated transcription"/>
    <property type="evidence" value="ECO:0007669"/>
    <property type="project" value="InterPro"/>
</dbReference>
<dbReference type="InterPro" id="IPR010134">
    <property type="entry name" value="PHA_reg_PhaR"/>
</dbReference>
<evidence type="ECO:0000259" key="1">
    <source>
        <dbReference type="Pfam" id="PF05233"/>
    </source>
</evidence>
<evidence type="ECO:0000313" key="4">
    <source>
        <dbReference type="Proteomes" id="UP000020766"/>
    </source>
</evidence>
<dbReference type="AlphaFoldDB" id="A0A014MLW6"/>
<dbReference type="STRING" id="225991.MA05_08530"/>
<feature type="domain" description="PHA accumulation regulator DNA-binding N-terminal" evidence="2">
    <location>
        <begin position="16"/>
        <end position="75"/>
    </location>
</feature>
<comment type="caution">
    <text evidence="3">The sequence shown here is derived from an EMBL/GenBank/DDBJ whole genome shotgun (WGS) entry which is preliminary data.</text>
</comment>
<feature type="domain" description="PHB accumulation regulatory" evidence="1">
    <location>
        <begin position="80"/>
        <end position="118"/>
    </location>
</feature>
<dbReference type="PATRIC" id="fig|1457173.3.peg.3007"/>
<dbReference type="Proteomes" id="UP000020766">
    <property type="component" value="Unassembled WGS sequence"/>
</dbReference>
<dbReference type="Pfam" id="PF07879">
    <property type="entry name" value="PHB_acc_N"/>
    <property type="match status" value="1"/>
</dbReference>
<evidence type="ECO:0000313" key="3">
    <source>
        <dbReference type="EMBL" id="EXU79119.1"/>
    </source>
</evidence>
<protein>
    <submittedName>
        <fullName evidence="3">Polyhydroxyalkanoate synthesis repressor PhaR</fullName>
    </submittedName>
</protein>
<proteinExistence type="predicted"/>